<dbReference type="RefSeq" id="WP_014856133.1">
    <property type="nucleotide sequence ID" value="NC_018178.1"/>
</dbReference>
<accession>I6ZRK1</accession>
<sequence>MFQNHVGINLTESKLQLVEISYKNNSFFLENIDQTALGRPFRVSSDDDENWQKKTLDILQDAFNKLPVKTNLTSRFSSFTLSNSFFTVFEIPYEHSLTRRDLMEHIKWEVSVLFPETKPEDFLVQYIEVDKSDIRKENRLIVFLLKRKLANLIKQFCLRNGLTLKYIDNAHLSSLAFFYLSKNKFIDKITFSFYIEQDYSSFMALEGVTPFYFKKYDNQSDLITSVENTIGKLSEYGVDYGKVDNFVISGQSLTDEFINKFGEKFPKKIIKVNPFEYFKTTEQVTKNPLYLSQRNSFTAATGIAIRIV</sequence>
<evidence type="ECO:0000313" key="2">
    <source>
        <dbReference type="Proteomes" id="UP000009011"/>
    </source>
</evidence>
<proteinExistence type="predicted"/>
<dbReference type="KEGG" id="mro:MROS_1462"/>
<keyword evidence="2" id="KW-1185">Reference proteome</keyword>
<dbReference type="eggNOG" id="COG4972">
    <property type="taxonomic scope" value="Bacteria"/>
</dbReference>
<name>I6ZRK1_MELRP</name>
<reference evidence="1 2" key="1">
    <citation type="journal article" date="2013" name="PLoS ONE">
        <title>Genomic analysis of Melioribacter roseus, facultatively anaerobic organotrophic bacterium representing a novel deep lineage within Bacteriodetes/Chlorobi group.</title>
        <authorList>
            <person name="Kadnikov V.V."/>
            <person name="Mardanov A.V."/>
            <person name="Podosokorskaya O.A."/>
            <person name="Gavrilov S.N."/>
            <person name="Kublanov I.V."/>
            <person name="Beletsky A.V."/>
            <person name="Bonch-Osmolovskaya E.A."/>
            <person name="Ravin N.V."/>
        </authorList>
    </citation>
    <scope>NUCLEOTIDE SEQUENCE [LARGE SCALE GENOMIC DNA]</scope>
    <source>
        <strain evidence="2">JCM 17771 / P3M-2</strain>
    </source>
</reference>
<dbReference type="EMBL" id="CP003557">
    <property type="protein sequence ID" value="AFN74699.1"/>
    <property type="molecule type" value="Genomic_DNA"/>
</dbReference>
<dbReference type="STRING" id="1191523.MROS_1462"/>
<dbReference type="PATRIC" id="fig|1191523.3.peg.1553"/>
<dbReference type="AlphaFoldDB" id="I6ZRK1"/>
<protein>
    <recommendedName>
        <fullName evidence="3">Type IV pilus assembly protein PilM</fullName>
    </recommendedName>
</protein>
<dbReference type="Proteomes" id="UP000009011">
    <property type="component" value="Chromosome"/>
</dbReference>
<evidence type="ECO:0000313" key="1">
    <source>
        <dbReference type="EMBL" id="AFN74699.1"/>
    </source>
</evidence>
<evidence type="ECO:0008006" key="3">
    <source>
        <dbReference type="Google" id="ProtNLM"/>
    </source>
</evidence>
<gene>
    <name evidence="1" type="ordered locus">MROS_1462</name>
</gene>
<dbReference type="HOGENOM" id="CLU_902562_0_0_10"/>
<organism evidence="1 2">
    <name type="scientific">Melioribacter roseus (strain DSM 23840 / JCM 17771 / VKM B-2668 / P3M-2)</name>
    <dbReference type="NCBI Taxonomy" id="1191523"/>
    <lineage>
        <taxon>Bacteria</taxon>
        <taxon>Pseudomonadati</taxon>
        <taxon>Ignavibacteriota</taxon>
        <taxon>Ignavibacteria</taxon>
        <taxon>Ignavibacteriales</taxon>
        <taxon>Melioribacteraceae</taxon>
        <taxon>Melioribacter</taxon>
    </lineage>
</organism>